<dbReference type="EnsemblPlants" id="OMERI11G04140.1">
    <property type="protein sequence ID" value="OMERI11G04140.1"/>
    <property type="gene ID" value="OMERI11G04140"/>
</dbReference>
<dbReference type="HOGENOM" id="CLU_2577862_0_0_1"/>
<dbReference type="AlphaFoldDB" id="A0A0E0F320"/>
<protein>
    <submittedName>
        <fullName evidence="1">Uncharacterized protein</fullName>
    </submittedName>
</protein>
<reference evidence="1" key="1">
    <citation type="submission" date="2015-04" db="UniProtKB">
        <authorList>
            <consortium name="EnsemblPlants"/>
        </authorList>
    </citation>
    <scope>IDENTIFICATION</scope>
</reference>
<sequence length="81" mass="8990">MAAPRAIWEFEVKHPLFVPKISCQGQISISICIVAKECVEFRLSLLGMYGMQTDGSGVVGELGQHRVWLVRCSVYKTMATS</sequence>
<reference evidence="1" key="2">
    <citation type="submission" date="2018-05" db="EMBL/GenBank/DDBJ databases">
        <title>OmerRS3 (Oryza meridionalis Reference Sequence Version 3).</title>
        <authorList>
            <person name="Zhang J."/>
            <person name="Kudrna D."/>
            <person name="Lee S."/>
            <person name="Talag J."/>
            <person name="Welchert J."/>
            <person name="Wing R.A."/>
        </authorList>
    </citation>
    <scope>NUCLEOTIDE SEQUENCE [LARGE SCALE GENOMIC DNA]</scope>
    <source>
        <strain evidence="1">cv. OR44</strain>
    </source>
</reference>
<dbReference type="Proteomes" id="UP000008021">
    <property type="component" value="Chromosome 11"/>
</dbReference>
<keyword evidence="2" id="KW-1185">Reference proteome</keyword>
<evidence type="ECO:0000313" key="2">
    <source>
        <dbReference type="Proteomes" id="UP000008021"/>
    </source>
</evidence>
<accession>A0A0E0F320</accession>
<organism evidence="1">
    <name type="scientific">Oryza meridionalis</name>
    <dbReference type="NCBI Taxonomy" id="40149"/>
    <lineage>
        <taxon>Eukaryota</taxon>
        <taxon>Viridiplantae</taxon>
        <taxon>Streptophyta</taxon>
        <taxon>Embryophyta</taxon>
        <taxon>Tracheophyta</taxon>
        <taxon>Spermatophyta</taxon>
        <taxon>Magnoliopsida</taxon>
        <taxon>Liliopsida</taxon>
        <taxon>Poales</taxon>
        <taxon>Poaceae</taxon>
        <taxon>BOP clade</taxon>
        <taxon>Oryzoideae</taxon>
        <taxon>Oryzeae</taxon>
        <taxon>Oryzinae</taxon>
        <taxon>Oryza</taxon>
    </lineage>
</organism>
<evidence type="ECO:0000313" key="1">
    <source>
        <dbReference type="EnsemblPlants" id="OMERI11G04140.1"/>
    </source>
</evidence>
<name>A0A0E0F320_9ORYZ</name>
<dbReference type="Gramene" id="OMERI11G04140.1">
    <property type="protein sequence ID" value="OMERI11G04140.1"/>
    <property type="gene ID" value="OMERI11G04140"/>
</dbReference>
<proteinExistence type="predicted"/>